<proteinExistence type="predicted"/>
<accession>A0A9P7F0B0</accession>
<sequence length="66" mass="7243">WITIAIIIHNLVIDVDRARAGSIFSAAHTGAEENEDISEAHKPIDNNTDGGDAKQRQLVAELMVYK</sequence>
<feature type="non-terminal residue" evidence="2">
    <location>
        <position position="1"/>
    </location>
</feature>
<dbReference type="OrthoDB" id="2408877at2759"/>
<keyword evidence="3" id="KW-1185">Reference proteome</keyword>
<name>A0A9P7F0B0_9AGAM</name>
<dbReference type="EMBL" id="JABBWM010000053">
    <property type="protein sequence ID" value="KAG2100712.1"/>
    <property type="molecule type" value="Genomic_DNA"/>
</dbReference>
<protein>
    <submittedName>
        <fullName evidence="2">Uncharacterized protein</fullName>
    </submittedName>
</protein>
<evidence type="ECO:0000313" key="2">
    <source>
        <dbReference type="EMBL" id="KAG2100712.1"/>
    </source>
</evidence>
<dbReference type="AlphaFoldDB" id="A0A9P7F0B0"/>
<feature type="region of interest" description="Disordered" evidence="1">
    <location>
        <begin position="30"/>
        <end position="52"/>
    </location>
</feature>
<evidence type="ECO:0000313" key="3">
    <source>
        <dbReference type="Proteomes" id="UP000823399"/>
    </source>
</evidence>
<gene>
    <name evidence="2" type="ORF">F5147DRAFT_529415</name>
</gene>
<feature type="non-terminal residue" evidence="2">
    <location>
        <position position="66"/>
    </location>
</feature>
<comment type="caution">
    <text evidence="2">The sequence shown here is derived from an EMBL/GenBank/DDBJ whole genome shotgun (WGS) entry which is preliminary data.</text>
</comment>
<dbReference type="GeneID" id="64692314"/>
<organism evidence="2 3">
    <name type="scientific">Suillus discolor</name>
    <dbReference type="NCBI Taxonomy" id="1912936"/>
    <lineage>
        <taxon>Eukaryota</taxon>
        <taxon>Fungi</taxon>
        <taxon>Dikarya</taxon>
        <taxon>Basidiomycota</taxon>
        <taxon>Agaricomycotina</taxon>
        <taxon>Agaricomycetes</taxon>
        <taxon>Agaricomycetidae</taxon>
        <taxon>Boletales</taxon>
        <taxon>Suillineae</taxon>
        <taxon>Suillaceae</taxon>
        <taxon>Suillus</taxon>
    </lineage>
</organism>
<dbReference type="Proteomes" id="UP000823399">
    <property type="component" value="Unassembled WGS sequence"/>
</dbReference>
<evidence type="ECO:0000256" key="1">
    <source>
        <dbReference type="SAM" id="MobiDB-lite"/>
    </source>
</evidence>
<reference evidence="2" key="1">
    <citation type="journal article" date="2020" name="New Phytol.">
        <title>Comparative genomics reveals dynamic genome evolution in host specialist ectomycorrhizal fungi.</title>
        <authorList>
            <person name="Lofgren L.A."/>
            <person name="Nguyen N.H."/>
            <person name="Vilgalys R."/>
            <person name="Ruytinx J."/>
            <person name="Liao H.L."/>
            <person name="Branco S."/>
            <person name="Kuo A."/>
            <person name="LaButti K."/>
            <person name="Lipzen A."/>
            <person name="Andreopoulos W."/>
            <person name="Pangilinan J."/>
            <person name="Riley R."/>
            <person name="Hundley H."/>
            <person name="Na H."/>
            <person name="Barry K."/>
            <person name="Grigoriev I.V."/>
            <person name="Stajich J.E."/>
            <person name="Kennedy P.G."/>
        </authorList>
    </citation>
    <scope>NUCLEOTIDE SEQUENCE</scope>
    <source>
        <strain evidence="2">FC423</strain>
    </source>
</reference>
<dbReference type="RefSeq" id="XP_041289655.1">
    <property type="nucleotide sequence ID" value="XM_041430055.1"/>
</dbReference>